<keyword evidence="2" id="KW-1185">Reference proteome</keyword>
<name>A0A1S8L1T6_9CLOT</name>
<dbReference type="STRING" id="84029.CROST_32120"/>
<geneLocation type="plasmid" evidence="1 2">
    <name>p330</name>
</geneLocation>
<evidence type="ECO:0000313" key="1">
    <source>
        <dbReference type="EMBL" id="URZ13947.1"/>
    </source>
</evidence>
<sequence>MNSIDNLDSVFEILNKILTENLNCDFKSAAAELNNSENPKNLKLPCITYNIKSRKTSTKSSLKDITKEIVDGKETGFALKVYSQWFNCIVEFNIFGRTSQETIKLTEKFETLIDAYSSDLKSQGIKDISFLAEQSCEDKKDYTVDIPKKCLDYYIGFERLESFRINTFKNLYSYAIPLNNTKILNTSSKGES</sequence>
<accession>A0A1S8L1T6</accession>
<protein>
    <submittedName>
        <fullName evidence="1">Uncharacterized protein</fullName>
    </submittedName>
</protein>
<dbReference type="AlphaFoldDB" id="A0A1S8L1T6"/>
<organism evidence="1 2">
    <name type="scientific">Clostridium felsineum</name>
    <dbReference type="NCBI Taxonomy" id="36839"/>
    <lineage>
        <taxon>Bacteria</taxon>
        <taxon>Bacillati</taxon>
        <taxon>Bacillota</taxon>
        <taxon>Clostridia</taxon>
        <taxon>Eubacteriales</taxon>
        <taxon>Clostridiaceae</taxon>
        <taxon>Clostridium</taxon>
    </lineage>
</organism>
<dbReference type="RefSeq" id="WP_077832517.1">
    <property type="nucleotide sequence ID" value="NZ_CP096984.1"/>
</dbReference>
<reference evidence="1 2" key="1">
    <citation type="submission" date="2022-04" db="EMBL/GenBank/DDBJ databases">
        <title>Genome sequence of C. roseum typestrain.</title>
        <authorList>
            <person name="Poehlein A."/>
            <person name="Schoch T."/>
            <person name="Duerre P."/>
            <person name="Daniel R."/>
        </authorList>
    </citation>
    <scope>NUCLEOTIDE SEQUENCE [LARGE SCALE GENOMIC DNA]</scope>
    <source>
        <strain evidence="1 2">DSM 7320</strain>
        <plasmid evidence="1 2">p330</plasmid>
    </source>
</reference>
<keyword evidence="1" id="KW-0614">Plasmid</keyword>
<dbReference type="EMBL" id="CP096984">
    <property type="protein sequence ID" value="URZ13947.1"/>
    <property type="molecule type" value="Genomic_DNA"/>
</dbReference>
<dbReference type="KEGG" id="crw:CROST_047250"/>
<proteinExistence type="predicted"/>
<gene>
    <name evidence="1" type="ORF">CROST_047250</name>
</gene>
<evidence type="ECO:0000313" key="2">
    <source>
        <dbReference type="Proteomes" id="UP000190951"/>
    </source>
</evidence>
<dbReference type="Proteomes" id="UP000190951">
    <property type="component" value="Plasmid p330"/>
</dbReference>